<keyword evidence="4" id="KW-1185">Reference proteome</keyword>
<evidence type="ECO:0000313" key="3">
    <source>
        <dbReference type="EMBL" id="NUU60653.1"/>
    </source>
</evidence>
<dbReference type="AlphaFoldDB" id="A0A850EH28"/>
<reference evidence="3" key="1">
    <citation type="submission" date="2020-06" db="EMBL/GenBank/DDBJ databases">
        <title>Paenibacillus sp. nov., isolated from soil.</title>
        <authorList>
            <person name="Seo Y.L."/>
        </authorList>
    </citation>
    <scope>NUCLEOTIDE SEQUENCE [LARGE SCALE GENOMIC DNA]</scope>
    <source>
        <strain evidence="3">JW14</strain>
    </source>
</reference>
<comment type="caution">
    <text evidence="3">The sequence shown here is derived from an EMBL/GenBank/DDBJ whole genome shotgun (WGS) entry which is preliminary data.</text>
</comment>
<dbReference type="EMBL" id="JABWCS010000203">
    <property type="protein sequence ID" value="NUU60653.1"/>
    <property type="molecule type" value="Genomic_DNA"/>
</dbReference>
<dbReference type="Proteomes" id="UP000564806">
    <property type="component" value="Unassembled WGS sequence"/>
</dbReference>
<dbReference type="Gene3D" id="1.10.357.10">
    <property type="entry name" value="Tetracycline Repressor, domain 2"/>
    <property type="match status" value="1"/>
</dbReference>
<evidence type="ECO:0000313" key="4">
    <source>
        <dbReference type="Proteomes" id="UP000564806"/>
    </source>
</evidence>
<evidence type="ECO:0000259" key="2">
    <source>
        <dbReference type="Pfam" id="PF14278"/>
    </source>
</evidence>
<name>A0A850EH28_9BACL</name>
<dbReference type="Pfam" id="PF14278">
    <property type="entry name" value="TetR_C_8"/>
    <property type="match status" value="1"/>
</dbReference>
<dbReference type="RefSeq" id="WP_175371334.1">
    <property type="nucleotide sequence ID" value="NZ_JABWCS010000203.1"/>
</dbReference>
<keyword evidence="1" id="KW-1133">Transmembrane helix</keyword>
<dbReference type="InterPro" id="IPR039532">
    <property type="entry name" value="TetR_C_Firmicutes"/>
</dbReference>
<protein>
    <submittedName>
        <fullName evidence="3">TetR/AcrR family transcriptional regulator C-terminal domain-containing protein</fullName>
    </submittedName>
</protein>
<feature type="domain" description="Transcriptional regulator TetR C-terminal Firmicutes type" evidence="2">
    <location>
        <begin position="1"/>
        <end position="65"/>
    </location>
</feature>
<organism evidence="3 4">
    <name type="scientific">Paenibacillus agri</name>
    <dbReference type="NCBI Taxonomy" id="2744309"/>
    <lineage>
        <taxon>Bacteria</taxon>
        <taxon>Bacillati</taxon>
        <taxon>Bacillota</taxon>
        <taxon>Bacilli</taxon>
        <taxon>Bacillales</taxon>
        <taxon>Paenibacillaceae</taxon>
        <taxon>Paenibacillus</taxon>
    </lineage>
</organism>
<feature type="transmembrane region" description="Helical" evidence="1">
    <location>
        <begin position="28"/>
        <end position="45"/>
    </location>
</feature>
<gene>
    <name evidence="3" type="ORF">HPT30_09890</name>
</gene>
<proteinExistence type="predicted"/>
<evidence type="ECO:0000256" key="1">
    <source>
        <dbReference type="SAM" id="Phobius"/>
    </source>
</evidence>
<accession>A0A850EH28</accession>
<sequence length="73" mass="8310">MHILNQKFYDYLNEIGTVLQLSQTDTEYSLAFISSGLVGILVYWFKQNKAMPIDELALLVSDILKPKTVGEML</sequence>
<keyword evidence="1" id="KW-0472">Membrane</keyword>
<keyword evidence="1" id="KW-0812">Transmembrane</keyword>